<dbReference type="GeneID" id="8629059"/>
<feature type="region of interest" description="Disordered" evidence="1">
    <location>
        <begin position="1"/>
        <end position="64"/>
    </location>
</feature>
<name>Q54C84_DICDI</name>
<organism evidence="2 3">
    <name type="scientific">Dictyostelium discoideum</name>
    <name type="common">Social amoeba</name>
    <dbReference type="NCBI Taxonomy" id="44689"/>
    <lineage>
        <taxon>Eukaryota</taxon>
        <taxon>Amoebozoa</taxon>
        <taxon>Evosea</taxon>
        <taxon>Eumycetozoa</taxon>
        <taxon>Dictyostelia</taxon>
        <taxon>Dictyosteliales</taxon>
        <taxon>Dictyosteliaceae</taxon>
        <taxon>Dictyostelium</taxon>
    </lineage>
</organism>
<dbReference type="RefSeq" id="XP_629335.1">
    <property type="nucleotide sequence ID" value="XM_629333.1"/>
</dbReference>
<dbReference type="InParanoid" id="Q54C84"/>
<proteinExistence type="predicted"/>
<dbReference type="HOGENOM" id="CLU_2872325_0_0_1"/>
<dbReference type="AlphaFoldDB" id="Q54C84"/>
<dbReference type="dictyBase" id="DDB_G0293112"/>
<dbReference type="EMBL" id="AAFI02000199">
    <property type="protein sequence ID" value="EAL60908.1"/>
    <property type="molecule type" value="Genomic_DNA"/>
</dbReference>
<dbReference type="VEuPathDB" id="AmoebaDB:DDB_G0293112"/>
<gene>
    <name evidence="2" type="ORF">DDB_G0293112</name>
</gene>
<dbReference type="PaxDb" id="44689-DDB0191788"/>
<reference evidence="2 3" key="1">
    <citation type="journal article" date="2005" name="Nature">
        <title>The genome of the social amoeba Dictyostelium discoideum.</title>
        <authorList>
            <consortium name="The Dictyostelium discoideum Sequencing Consortium"/>
            <person name="Eichinger L."/>
            <person name="Pachebat J.A."/>
            <person name="Glockner G."/>
            <person name="Rajandream M.A."/>
            <person name="Sucgang R."/>
            <person name="Berriman M."/>
            <person name="Song J."/>
            <person name="Olsen R."/>
            <person name="Szafranski K."/>
            <person name="Xu Q."/>
            <person name="Tunggal B."/>
            <person name="Kummerfeld S."/>
            <person name="Madera M."/>
            <person name="Konfortov B.A."/>
            <person name="Rivero F."/>
            <person name="Bankier A.T."/>
            <person name="Lehmann R."/>
            <person name="Hamlin N."/>
            <person name="Davies R."/>
            <person name="Gaudet P."/>
            <person name="Fey P."/>
            <person name="Pilcher K."/>
            <person name="Chen G."/>
            <person name="Saunders D."/>
            <person name="Sodergren E."/>
            <person name="Davis P."/>
            <person name="Kerhornou A."/>
            <person name="Nie X."/>
            <person name="Hall N."/>
            <person name="Anjard C."/>
            <person name="Hemphill L."/>
            <person name="Bason N."/>
            <person name="Farbrother P."/>
            <person name="Desany B."/>
            <person name="Just E."/>
            <person name="Morio T."/>
            <person name="Rost R."/>
            <person name="Churcher C."/>
            <person name="Cooper J."/>
            <person name="Haydock S."/>
            <person name="van Driessche N."/>
            <person name="Cronin A."/>
            <person name="Goodhead I."/>
            <person name="Muzny D."/>
            <person name="Mourier T."/>
            <person name="Pain A."/>
            <person name="Lu M."/>
            <person name="Harper D."/>
            <person name="Lindsay R."/>
            <person name="Hauser H."/>
            <person name="James K."/>
            <person name="Quiles M."/>
            <person name="Madan Babu M."/>
            <person name="Saito T."/>
            <person name="Buchrieser C."/>
            <person name="Wardroper A."/>
            <person name="Felder M."/>
            <person name="Thangavelu M."/>
            <person name="Johnson D."/>
            <person name="Knights A."/>
            <person name="Loulseged H."/>
            <person name="Mungall K."/>
            <person name="Oliver K."/>
            <person name="Price C."/>
            <person name="Quail M.A."/>
            <person name="Urushihara H."/>
            <person name="Hernandez J."/>
            <person name="Rabbinowitsch E."/>
            <person name="Steffen D."/>
            <person name="Sanders M."/>
            <person name="Ma J."/>
            <person name="Kohara Y."/>
            <person name="Sharp S."/>
            <person name="Simmonds M."/>
            <person name="Spiegler S."/>
            <person name="Tivey A."/>
            <person name="Sugano S."/>
            <person name="White B."/>
            <person name="Walker D."/>
            <person name="Woodward J."/>
            <person name="Winckler T."/>
            <person name="Tanaka Y."/>
            <person name="Shaulsky G."/>
            <person name="Schleicher M."/>
            <person name="Weinstock G."/>
            <person name="Rosenthal A."/>
            <person name="Cox E.C."/>
            <person name="Chisholm R.L."/>
            <person name="Gibbs R."/>
            <person name="Loomis W.F."/>
            <person name="Platzer M."/>
            <person name="Kay R.R."/>
            <person name="Williams J."/>
            <person name="Dear P.H."/>
            <person name="Noegel A.A."/>
            <person name="Barrell B."/>
            <person name="Kuspa A."/>
        </authorList>
    </citation>
    <scope>NUCLEOTIDE SEQUENCE [LARGE SCALE GENOMIC DNA]</scope>
    <source>
        <strain evidence="2 3">AX4</strain>
    </source>
</reference>
<dbReference type="KEGG" id="ddi:DDB_G0293112"/>
<keyword evidence="3" id="KW-1185">Reference proteome</keyword>
<evidence type="ECO:0000313" key="2">
    <source>
        <dbReference type="EMBL" id="EAL60908.1"/>
    </source>
</evidence>
<protein>
    <submittedName>
        <fullName evidence="2">Uncharacterized protein</fullName>
    </submittedName>
</protein>
<comment type="caution">
    <text evidence="2">The sequence shown here is derived from an EMBL/GenBank/DDBJ whole genome shotgun (WGS) entry which is preliminary data.</text>
</comment>
<accession>Q54C84</accession>
<evidence type="ECO:0000313" key="3">
    <source>
        <dbReference type="Proteomes" id="UP000002195"/>
    </source>
</evidence>
<dbReference type="Proteomes" id="UP000002195">
    <property type="component" value="Unassembled WGS sequence"/>
</dbReference>
<sequence length="64" mass="6856">MTITRSISSFSGMTSPQTNSNQQIVSDVVNNNTKRNSIQSKNGVSETSTKFGDVTDSSQPCSIL</sequence>
<evidence type="ECO:0000256" key="1">
    <source>
        <dbReference type="SAM" id="MobiDB-lite"/>
    </source>
</evidence>